<evidence type="ECO:0000313" key="6">
    <source>
        <dbReference type="Proteomes" id="UP001218218"/>
    </source>
</evidence>
<evidence type="ECO:0000313" key="5">
    <source>
        <dbReference type="EMBL" id="KAJ7314543.1"/>
    </source>
</evidence>
<protein>
    <submittedName>
        <fullName evidence="5">NmrA-like protein</fullName>
    </submittedName>
</protein>
<name>A0AAD6ZAA8_9AGAR</name>
<dbReference type="GO" id="GO:0016491">
    <property type="term" value="F:oxidoreductase activity"/>
    <property type="evidence" value="ECO:0007669"/>
    <property type="project" value="UniProtKB-KW"/>
</dbReference>
<sequence>MKITQARSAPLVAMVGATSVQGGSVIKALSESEKPYRIRGFTRDLTKATAEALKKQGVEMIAVNFISENKGEVYKAFAGADYTFEISEGKLLIDASKAAGANGKYTKLKAFDGKALVTEYGRASGVPVVDVQAGFYATNLLWSRLLLAKQPAVADDCKYP</sequence>
<reference evidence="5" key="1">
    <citation type="submission" date="2023-03" db="EMBL/GenBank/DDBJ databases">
        <title>Massive genome expansion in bonnet fungi (Mycena s.s.) driven by repeated elements and novel gene families across ecological guilds.</title>
        <authorList>
            <consortium name="Lawrence Berkeley National Laboratory"/>
            <person name="Harder C.B."/>
            <person name="Miyauchi S."/>
            <person name="Viragh M."/>
            <person name="Kuo A."/>
            <person name="Thoen E."/>
            <person name="Andreopoulos B."/>
            <person name="Lu D."/>
            <person name="Skrede I."/>
            <person name="Drula E."/>
            <person name="Henrissat B."/>
            <person name="Morin E."/>
            <person name="Kohler A."/>
            <person name="Barry K."/>
            <person name="LaButti K."/>
            <person name="Morin E."/>
            <person name="Salamov A."/>
            <person name="Lipzen A."/>
            <person name="Mereny Z."/>
            <person name="Hegedus B."/>
            <person name="Baldrian P."/>
            <person name="Stursova M."/>
            <person name="Weitz H."/>
            <person name="Taylor A."/>
            <person name="Grigoriev I.V."/>
            <person name="Nagy L.G."/>
            <person name="Martin F."/>
            <person name="Kauserud H."/>
        </authorList>
    </citation>
    <scope>NUCLEOTIDE SEQUENCE</scope>
    <source>
        <strain evidence="5">CBHHK002</strain>
    </source>
</reference>
<dbReference type="EMBL" id="JARIHO010000066">
    <property type="protein sequence ID" value="KAJ7314543.1"/>
    <property type="molecule type" value="Genomic_DNA"/>
</dbReference>
<evidence type="ECO:0000256" key="2">
    <source>
        <dbReference type="ARBA" id="ARBA00022857"/>
    </source>
</evidence>
<keyword evidence="2" id="KW-0521">NADP</keyword>
<gene>
    <name evidence="5" type="ORF">DFH08DRAFT_917803</name>
</gene>
<dbReference type="Pfam" id="PF05368">
    <property type="entry name" value="NmrA"/>
    <property type="match status" value="1"/>
</dbReference>
<comment type="similarity">
    <text evidence="1">Belongs to the NmrA-type oxidoreductase family.</text>
</comment>
<keyword evidence="6" id="KW-1185">Reference proteome</keyword>
<keyword evidence="3" id="KW-0560">Oxidoreductase</keyword>
<dbReference type="PANTHER" id="PTHR42748">
    <property type="entry name" value="NITROGEN METABOLITE REPRESSION PROTEIN NMRA FAMILY MEMBER"/>
    <property type="match status" value="1"/>
</dbReference>
<dbReference type="InterPro" id="IPR008030">
    <property type="entry name" value="NmrA-like"/>
</dbReference>
<dbReference type="InterPro" id="IPR051164">
    <property type="entry name" value="NmrA-like_oxidored"/>
</dbReference>
<dbReference type="Gene3D" id="3.40.50.720">
    <property type="entry name" value="NAD(P)-binding Rossmann-like Domain"/>
    <property type="match status" value="1"/>
</dbReference>
<dbReference type="InterPro" id="IPR036291">
    <property type="entry name" value="NAD(P)-bd_dom_sf"/>
</dbReference>
<dbReference type="SUPFAM" id="SSF51735">
    <property type="entry name" value="NAD(P)-binding Rossmann-fold domains"/>
    <property type="match status" value="1"/>
</dbReference>
<evidence type="ECO:0000256" key="3">
    <source>
        <dbReference type="ARBA" id="ARBA00023002"/>
    </source>
</evidence>
<evidence type="ECO:0000256" key="1">
    <source>
        <dbReference type="ARBA" id="ARBA00006328"/>
    </source>
</evidence>
<proteinExistence type="inferred from homology"/>
<feature type="domain" description="NmrA-like" evidence="4">
    <location>
        <begin position="11"/>
        <end position="141"/>
    </location>
</feature>
<dbReference type="PANTHER" id="PTHR42748:SF30">
    <property type="entry name" value="NMRA-LIKE DOMAIN-CONTAINING PROTEIN"/>
    <property type="match status" value="1"/>
</dbReference>
<dbReference type="GO" id="GO:0005634">
    <property type="term" value="C:nucleus"/>
    <property type="evidence" value="ECO:0007669"/>
    <property type="project" value="TreeGrafter"/>
</dbReference>
<organism evidence="5 6">
    <name type="scientific">Mycena albidolilacea</name>
    <dbReference type="NCBI Taxonomy" id="1033008"/>
    <lineage>
        <taxon>Eukaryota</taxon>
        <taxon>Fungi</taxon>
        <taxon>Dikarya</taxon>
        <taxon>Basidiomycota</taxon>
        <taxon>Agaricomycotina</taxon>
        <taxon>Agaricomycetes</taxon>
        <taxon>Agaricomycetidae</taxon>
        <taxon>Agaricales</taxon>
        <taxon>Marasmiineae</taxon>
        <taxon>Mycenaceae</taxon>
        <taxon>Mycena</taxon>
    </lineage>
</organism>
<evidence type="ECO:0000259" key="4">
    <source>
        <dbReference type="Pfam" id="PF05368"/>
    </source>
</evidence>
<dbReference type="AlphaFoldDB" id="A0AAD6ZAA8"/>
<accession>A0AAD6ZAA8</accession>
<dbReference type="Proteomes" id="UP001218218">
    <property type="component" value="Unassembled WGS sequence"/>
</dbReference>
<comment type="caution">
    <text evidence="5">The sequence shown here is derived from an EMBL/GenBank/DDBJ whole genome shotgun (WGS) entry which is preliminary data.</text>
</comment>